<gene>
    <name evidence="1" type="ORF">B0I35DRAFT_19739</name>
</gene>
<organism evidence="1 2">
    <name type="scientific">Stachybotrys elegans</name>
    <dbReference type="NCBI Taxonomy" id="80388"/>
    <lineage>
        <taxon>Eukaryota</taxon>
        <taxon>Fungi</taxon>
        <taxon>Dikarya</taxon>
        <taxon>Ascomycota</taxon>
        <taxon>Pezizomycotina</taxon>
        <taxon>Sordariomycetes</taxon>
        <taxon>Hypocreomycetidae</taxon>
        <taxon>Hypocreales</taxon>
        <taxon>Stachybotryaceae</taxon>
        <taxon>Stachybotrys</taxon>
    </lineage>
</organism>
<evidence type="ECO:0000313" key="1">
    <source>
        <dbReference type="EMBL" id="KAH7328488.1"/>
    </source>
</evidence>
<dbReference type="Proteomes" id="UP000813444">
    <property type="component" value="Unassembled WGS sequence"/>
</dbReference>
<accession>A0A8K0T248</accession>
<name>A0A8K0T248_9HYPO</name>
<keyword evidence="2" id="KW-1185">Reference proteome</keyword>
<sequence>MLSRYAPIHANHLAPLSSEMVVLDVSSDTQSGLPPFTRADPDPGTRPVPMCQLSLAHWRPCQRFLFSLSCPNPAWTPRSCSSRCWWKNLSHPDPITPPSPELIALLAVSPLPPSSLLFEFLSHTTLLSLFLFSTSPSAFLPAW</sequence>
<dbReference type="AlphaFoldDB" id="A0A8K0T248"/>
<dbReference type="EMBL" id="JAGPNK010000001">
    <property type="protein sequence ID" value="KAH7328488.1"/>
    <property type="molecule type" value="Genomic_DNA"/>
</dbReference>
<proteinExistence type="predicted"/>
<reference evidence="1" key="1">
    <citation type="journal article" date="2021" name="Nat. Commun.">
        <title>Genetic determinants of endophytism in the Arabidopsis root mycobiome.</title>
        <authorList>
            <person name="Mesny F."/>
            <person name="Miyauchi S."/>
            <person name="Thiergart T."/>
            <person name="Pickel B."/>
            <person name="Atanasova L."/>
            <person name="Karlsson M."/>
            <person name="Huettel B."/>
            <person name="Barry K.W."/>
            <person name="Haridas S."/>
            <person name="Chen C."/>
            <person name="Bauer D."/>
            <person name="Andreopoulos W."/>
            <person name="Pangilinan J."/>
            <person name="LaButti K."/>
            <person name="Riley R."/>
            <person name="Lipzen A."/>
            <person name="Clum A."/>
            <person name="Drula E."/>
            <person name="Henrissat B."/>
            <person name="Kohler A."/>
            <person name="Grigoriev I.V."/>
            <person name="Martin F.M."/>
            <person name="Hacquard S."/>
        </authorList>
    </citation>
    <scope>NUCLEOTIDE SEQUENCE</scope>
    <source>
        <strain evidence="1">MPI-CAGE-CH-0235</strain>
    </source>
</reference>
<protein>
    <submittedName>
        <fullName evidence="1">Uncharacterized protein</fullName>
    </submittedName>
</protein>
<comment type="caution">
    <text evidence="1">The sequence shown here is derived from an EMBL/GenBank/DDBJ whole genome shotgun (WGS) entry which is preliminary data.</text>
</comment>
<evidence type="ECO:0000313" key="2">
    <source>
        <dbReference type="Proteomes" id="UP000813444"/>
    </source>
</evidence>